<dbReference type="GO" id="GO:0070530">
    <property type="term" value="F:K63-linked polyubiquitin modification-dependent protein binding"/>
    <property type="evidence" value="ECO:0007669"/>
    <property type="project" value="TreeGrafter"/>
</dbReference>
<evidence type="ECO:0000313" key="7">
    <source>
        <dbReference type="EMBL" id="CAF0967027.1"/>
    </source>
</evidence>
<evidence type="ECO:0000313" key="8">
    <source>
        <dbReference type="EMBL" id="CAF1008114.1"/>
    </source>
</evidence>
<keyword evidence="1" id="KW-0479">Metal-binding</keyword>
<dbReference type="GO" id="GO:0000423">
    <property type="term" value="P:mitophagy"/>
    <property type="evidence" value="ECO:0007669"/>
    <property type="project" value="TreeGrafter"/>
</dbReference>
<dbReference type="EMBL" id="CAJNOU010001607">
    <property type="protein sequence ID" value="CAF1229178.1"/>
    <property type="molecule type" value="Genomic_DNA"/>
</dbReference>
<dbReference type="SMART" id="SM00291">
    <property type="entry name" value="ZnF_ZZ"/>
    <property type="match status" value="1"/>
</dbReference>
<evidence type="ECO:0000313" key="12">
    <source>
        <dbReference type="Proteomes" id="UP000663864"/>
    </source>
</evidence>
<dbReference type="EMBL" id="CAJNOH010000248">
    <property type="protein sequence ID" value="CAF0967027.1"/>
    <property type="molecule type" value="Genomic_DNA"/>
</dbReference>
<organism evidence="8 12">
    <name type="scientific">Rotaria sordida</name>
    <dbReference type="NCBI Taxonomy" id="392033"/>
    <lineage>
        <taxon>Eukaryota</taxon>
        <taxon>Metazoa</taxon>
        <taxon>Spiralia</taxon>
        <taxon>Gnathifera</taxon>
        <taxon>Rotifera</taxon>
        <taxon>Eurotatoria</taxon>
        <taxon>Bdelloidea</taxon>
        <taxon>Philodinida</taxon>
        <taxon>Philodinidae</taxon>
        <taxon>Rotaria</taxon>
    </lineage>
</organism>
<evidence type="ECO:0000313" key="13">
    <source>
        <dbReference type="Proteomes" id="UP000663870"/>
    </source>
</evidence>
<dbReference type="EMBL" id="CAJNOT010000516">
    <property type="protein sequence ID" value="CAF1008114.1"/>
    <property type="molecule type" value="Genomic_DNA"/>
</dbReference>
<evidence type="ECO:0000259" key="5">
    <source>
        <dbReference type="PROSITE" id="PS50135"/>
    </source>
</evidence>
<dbReference type="Proteomes" id="UP000663864">
    <property type="component" value="Unassembled WGS sequence"/>
</dbReference>
<reference evidence="8" key="1">
    <citation type="submission" date="2021-02" db="EMBL/GenBank/DDBJ databases">
        <authorList>
            <person name="Nowell W R."/>
        </authorList>
    </citation>
    <scope>NUCLEOTIDE SEQUENCE</scope>
</reference>
<keyword evidence="13" id="KW-1185">Reference proteome</keyword>
<dbReference type="EMBL" id="CAJNOL010000342">
    <property type="protein sequence ID" value="CAF1017481.1"/>
    <property type="molecule type" value="Genomic_DNA"/>
</dbReference>
<dbReference type="Proteomes" id="UP000663854">
    <property type="component" value="Unassembled WGS sequence"/>
</dbReference>
<dbReference type="GO" id="GO:0008270">
    <property type="term" value="F:zinc ion binding"/>
    <property type="evidence" value="ECO:0007669"/>
    <property type="project" value="UniProtKB-KW"/>
</dbReference>
<dbReference type="CDD" id="cd02340">
    <property type="entry name" value="ZZ_NBR1_like"/>
    <property type="match status" value="1"/>
</dbReference>
<evidence type="ECO:0000313" key="9">
    <source>
        <dbReference type="EMBL" id="CAF1017481.1"/>
    </source>
</evidence>
<accession>A0A814HAC5</accession>
<dbReference type="AlphaFoldDB" id="A0A814HAC5"/>
<dbReference type="OrthoDB" id="441278at2759"/>
<dbReference type="PROSITE" id="PS01357">
    <property type="entry name" value="ZF_ZZ_1"/>
    <property type="match status" value="1"/>
</dbReference>
<protein>
    <recommendedName>
        <fullName evidence="5">ZZ-type domain-containing protein</fullName>
    </recommendedName>
</protein>
<dbReference type="GO" id="GO:0016235">
    <property type="term" value="C:aggresome"/>
    <property type="evidence" value="ECO:0007669"/>
    <property type="project" value="TreeGrafter"/>
</dbReference>
<keyword evidence="2 4" id="KW-0863">Zinc-finger</keyword>
<dbReference type="Gene3D" id="3.30.60.90">
    <property type="match status" value="1"/>
</dbReference>
<evidence type="ECO:0000313" key="11">
    <source>
        <dbReference type="EMBL" id="CAF1229178.1"/>
    </source>
</evidence>
<name>A0A814HAC5_9BILA</name>
<dbReference type="Proteomes" id="UP000663882">
    <property type="component" value="Unassembled WGS sequence"/>
</dbReference>
<keyword evidence="3" id="KW-0862">Zinc</keyword>
<dbReference type="InterPro" id="IPR043145">
    <property type="entry name" value="Znf_ZZ_sf"/>
</dbReference>
<gene>
    <name evidence="9" type="ORF">JXQ802_LOCUS14982</name>
    <name evidence="10" type="ORF">JXQ802_LOCUS15013</name>
    <name evidence="7" type="ORF">PYM288_LOCUS12910</name>
    <name evidence="6" type="ORF">RFH988_LOCUS8596</name>
    <name evidence="11" type="ORF">SEV965_LOCUS22603</name>
    <name evidence="8" type="ORF">ZHD862_LOCUS12889</name>
</gene>
<dbReference type="GO" id="GO:0005080">
    <property type="term" value="F:protein kinase C binding"/>
    <property type="evidence" value="ECO:0007669"/>
    <property type="project" value="TreeGrafter"/>
</dbReference>
<evidence type="ECO:0000256" key="4">
    <source>
        <dbReference type="PROSITE-ProRule" id="PRU00228"/>
    </source>
</evidence>
<proteinExistence type="predicted"/>
<dbReference type="Proteomes" id="UP000663870">
    <property type="component" value="Unassembled WGS sequence"/>
</dbReference>
<dbReference type="PANTHER" id="PTHR15090">
    <property type="entry name" value="SEQUESTOSOME 1-RELATED"/>
    <property type="match status" value="1"/>
</dbReference>
<evidence type="ECO:0000256" key="2">
    <source>
        <dbReference type="ARBA" id="ARBA00022771"/>
    </source>
</evidence>
<sequence length="258" mass="29693">MVEVKLCITKLDGVSEYRRIVIPVVTSSTDILSILREKLSQFFPELMSPTNGIHLEFQYEDDIRGLVLAITPEGINEAARDQASRQQLLRVFVKFLKDDHHTMKLLPPKHVGVICDGCNRSPIIGIRYKCLECFDYDLCETCADQQLIHTHHVMAKIRTPHQTDVVRKLCSLVRSNSINKQRTTVLPELIVNQPTGIEKQKYYNSIETQTIVFDENPKDKEENIADDIEIISANVLHDDFVQLDLNDYHEEEHNIVKQ</sequence>
<dbReference type="EMBL" id="CAJNOL010000343">
    <property type="protein sequence ID" value="CAF1018068.1"/>
    <property type="molecule type" value="Genomic_DNA"/>
</dbReference>
<dbReference type="GO" id="GO:0044753">
    <property type="term" value="C:amphisome"/>
    <property type="evidence" value="ECO:0007669"/>
    <property type="project" value="TreeGrafter"/>
</dbReference>
<feature type="domain" description="ZZ-type" evidence="5">
    <location>
        <begin position="110"/>
        <end position="162"/>
    </location>
</feature>
<comment type="caution">
    <text evidence="8">The sequence shown here is derived from an EMBL/GenBank/DDBJ whole genome shotgun (WGS) entry which is preliminary data.</text>
</comment>
<dbReference type="GO" id="GO:0007032">
    <property type="term" value="P:endosome organization"/>
    <property type="evidence" value="ECO:0007669"/>
    <property type="project" value="TreeGrafter"/>
</dbReference>
<dbReference type="InterPro" id="IPR052260">
    <property type="entry name" value="Autophagy_Rcpt_SigReg"/>
</dbReference>
<evidence type="ECO:0000256" key="3">
    <source>
        <dbReference type="ARBA" id="ARBA00022833"/>
    </source>
</evidence>
<dbReference type="Proteomes" id="UP000663889">
    <property type="component" value="Unassembled WGS sequence"/>
</dbReference>
<evidence type="ECO:0000313" key="6">
    <source>
        <dbReference type="EMBL" id="CAF0893223.1"/>
    </source>
</evidence>
<dbReference type="Pfam" id="PF00569">
    <property type="entry name" value="ZZ"/>
    <property type="match status" value="1"/>
</dbReference>
<dbReference type="PANTHER" id="PTHR15090:SF0">
    <property type="entry name" value="SEQUESTOSOME-1"/>
    <property type="match status" value="1"/>
</dbReference>
<dbReference type="GO" id="GO:0035973">
    <property type="term" value="P:aggrephagy"/>
    <property type="evidence" value="ECO:0007669"/>
    <property type="project" value="TreeGrafter"/>
</dbReference>
<dbReference type="EMBL" id="CAJNOO010000293">
    <property type="protein sequence ID" value="CAF0893223.1"/>
    <property type="molecule type" value="Genomic_DNA"/>
</dbReference>
<evidence type="ECO:0000256" key="1">
    <source>
        <dbReference type="ARBA" id="ARBA00022723"/>
    </source>
</evidence>
<evidence type="ECO:0000313" key="10">
    <source>
        <dbReference type="EMBL" id="CAF1018068.1"/>
    </source>
</evidence>
<dbReference type="InterPro" id="IPR000433">
    <property type="entry name" value="Znf_ZZ"/>
</dbReference>
<dbReference type="SUPFAM" id="SSF57850">
    <property type="entry name" value="RING/U-box"/>
    <property type="match status" value="1"/>
</dbReference>
<dbReference type="PROSITE" id="PS50135">
    <property type="entry name" value="ZF_ZZ_2"/>
    <property type="match status" value="1"/>
</dbReference>